<dbReference type="OrthoDB" id="2377175at2"/>
<keyword evidence="2" id="KW-1185">Reference proteome</keyword>
<comment type="caution">
    <text evidence="1">The sequence shown here is derived from an EMBL/GenBank/DDBJ whole genome shotgun (WGS) entry which is preliminary data.</text>
</comment>
<dbReference type="EMBL" id="RYZZ01000017">
    <property type="protein sequence ID" value="RUQ28259.1"/>
    <property type="molecule type" value="Genomic_DNA"/>
</dbReference>
<dbReference type="AlphaFoldDB" id="A0A3S0VLL5"/>
<organism evidence="1 2">
    <name type="scientific">Peribacillus cavernae</name>
    <dbReference type="NCBI Taxonomy" id="1674310"/>
    <lineage>
        <taxon>Bacteria</taxon>
        <taxon>Bacillati</taxon>
        <taxon>Bacillota</taxon>
        <taxon>Bacilli</taxon>
        <taxon>Bacillales</taxon>
        <taxon>Bacillaceae</taxon>
        <taxon>Peribacillus</taxon>
    </lineage>
</organism>
<accession>A0A3S0VLL5</accession>
<gene>
    <name evidence="1" type="ORF">ELQ35_13590</name>
</gene>
<dbReference type="Proteomes" id="UP000267430">
    <property type="component" value="Unassembled WGS sequence"/>
</dbReference>
<protein>
    <submittedName>
        <fullName evidence="1">Uncharacterized protein</fullName>
    </submittedName>
</protein>
<evidence type="ECO:0000313" key="2">
    <source>
        <dbReference type="Proteomes" id="UP000267430"/>
    </source>
</evidence>
<name>A0A3S0VLL5_9BACI</name>
<sequence length="61" mass="7338">MEYHCCATCIHFQVEKREGKIRYFCSRLGFDTHTTYQFNCWAPTEKVKKLMEKRSRTAEEA</sequence>
<reference evidence="1 2" key="1">
    <citation type="submission" date="2018-12" db="EMBL/GenBank/DDBJ databases">
        <title>Bacillus chawlae sp. nov., Bacillus glennii sp. nov., and Bacillus saganii sp. nov. Isolated from the Vehicle Assembly Building at Kennedy Space Center where the Viking Spacecraft were Assembled.</title>
        <authorList>
            <person name="Seuylemezian A."/>
            <person name="Vaishampayan P."/>
        </authorList>
    </citation>
    <scope>NUCLEOTIDE SEQUENCE [LARGE SCALE GENOMIC DNA]</scope>
    <source>
        <strain evidence="1 2">L5</strain>
    </source>
</reference>
<evidence type="ECO:0000313" key="1">
    <source>
        <dbReference type="EMBL" id="RUQ28259.1"/>
    </source>
</evidence>
<proteinExistence type="predicted"/>